<keyword evidence="3" id="KW-0472">Membrane</keyword>
<keyword evidence="3" id="KW-0812">Transmembrane</keyword>
<proteinExistence type="predicted"/>
<accession>A0A166CYS9</accession>
<dbReference type="Pfam" id="PF05368">
    <property type="entry name" value="NmrA"/>
    <property type="match status" value="1"/>
</dbReference>
<dbReference type="InterPro" id="IPR008030">
    <property type="entry name" value="NmrA-like"/>
</dbReference>
<gene>
    <name evidence="5" type="ORF">SISSUDRAFT_1047677</name>
</gene>
<evidence type="ECO:0000313" key="5">
    <source>
        <dbReference type="EMBL" id="KZT37969.1"/>
    </source>
</evidence>
<evidence type="ECO:0000259" key="4">
    <source>
        <dbReference type="Pfam" id="PF05368"/>
    </source>
</evidence>
<name>A0A166CYS9_9AGAM</name>
<dbReference type="EMBL" id="KV428072">
    <property type="protein sequence ID" value="KZT37969.1"/>
    <property type="molecule type" value="Genomic_DNA"/>
</dbReference>
<feature type="domain" description="NmrA-like" evidence="4">
    <location>
        <begin position="15"/>
        <end position="289"/>
    </location>
</feature>
<evidence type="ECO:0000256" key="1">
    <source>
        <dbReference type="ARBA" id="ARBA00022857"/>
    </source>
</evidence>
<organism evidence="5 6">
    <name type="scientific">Sistotremastrum suecicum HHB10207 ss-3</name>
    <dbReference type="NCBI Taxonomy" id="1314776"/>
    <lineage>
        <taxon>Eukaryota</taxon>
        <taxon>Fungi</taxon>
        <taxon>Dikarya</taxon>
        <taxon>Basidiomycota</taxon>
        <taxon>Agaricomycotina</taxon>
        <taxon>Agaricomycetes</taxon>
        <taxon>Sistotremastrales</taxon>
        <taxon>Sistotremastraceae</taxon>
        <taxon>Sistotremastrum</taxon>
    </lineage>
</organism>
<keyword evidence="1" id="KW-0521">NADP</keyword>
<dbReference type="AlphaFoldDB" id="A0A166CYS9"/>
<evidence type="ECO:0000313" key="6">
    <source>
        <dbReference type="Proteomes" id="UP000076798"/>
    </source>
</evidence>
<dbReference type="InterPro" id="IPR051609">
    <property type="entry name" value="NmrA/Isoflavone_reductase-like"/>
</dbReference>
<keyword evidence="3" id="KW-1133">Transmembrane helix</keyword>
<dbReference type="OrthoDB" id="5283654at2759"/>
<dbReference type="Gene3D" id="3.40.50.720">
    <property type="entry name" value="NAD(P)-binding Rossmann-like Domain"/>
    <property type="match status" value="1"/>
</dbReference>
<dbReference type="Proteomes" id="UP000076798">
    <property type="component" value="Unassembled WGS sequence"/>
</dbReference>
<dbReference type="InterPro" id="IPR036291">
    <property type="entry name" value="NAD(P)-bd_dom_sf"/>
</dbReference>
<reference evidence="5 6" key="1">
    <citation type="journal article" date="2016" name="Mol. Biol. Evol.">
        <title>Comparative Genomics of Early-Diverging Mushroom-Forming Fungi Provides Insights into the Origins of Lignocellulose Decay Capabilities.</title>
        <authorList>
            <person name="Nagy L.G."/>
            <person name="Riley R."/>
            <person name="Tritt A."/>
            <person name="Adam C."/>
            <person name="Daum C."/>
            <person name="Floudas D."/>
            <person name="Sun H."/>
            <person name="Yadav J.S."/>
            <person name="Pangilinan J."/>
            <person name="Larsson K.H."/>
            <person name="Matsuura K."/>
            <person name="Barry K."/>
            <person name="Labutti K."/>
            <person name="Kuo R."/>
            <person name="Ohm R.A."/>
            <person name="Bhattacharya S.S."/>
            <person name="Shirouzu T."/>
            <person name="Yoshinaga Y."/>
            <person name="Martin F.M."/>
            <person name="Grigoriev I.V."/>
            <person name="Hibbett D.S."/>
        </authorList>
    </citation>
    <scope>NUCLEOTIDE SEQUENCE [LARGE SCALE GENOMIC DNA]</scope>
    <source>
        <strain evidence="5 6">HHB10207 ss-3</strain>
    </source>
</reference>
<protein>
    <submittedName>
        <fullName evidence="5">NAD(P)-binding protein</fullName>
    </submittedName>
</protein>
<dbReference type="PANTHER" id="PTHR47706:SF9">
    <property type="entry name" value="NMRA-LIKE DOMAIN-CONTAINING PROTEIN-RELATED"/>
    <property type="match status" value="1"/>
</dbReference>
<dbReference type="STRING" id="1314776.A0A166CYS9"/>
<feature type="transmembrane region" description="Helical" evidence="3">
    <location>
        <begin position="12"/>
        <end position="33"/>
    </location>
</feature>
<evidence type="ECO:0000256" key="2">
    <source>
        <dbReference type="ARBA" id="ARBA00023002"/>
    </source>
</evidence>
<evidence type="ECO:0000256" key="3">
    <source>
        <dbReference type="SAM" id="Phobius"/>
    </source>
</evidence>
<dbReference type="PANTHER" id="PTHR47706">
    <property type="entry name" value="NMRA-LIKE FAMILY PROTEIN"/>
    <property type="match status" value="1"/>
</dbReference>
<dbReference type="SUPFAM" id="SSF51735">
    <property type="entry name" value="NAD(P)-binding Rossmann-fold domains"/>
    <property type="match status" value="1"/>
</dbReference>
<keyword evidence="2" id="KW-0560">Oxidoreductase</keyword>
<dbReference type="GO" id="GO:0016491">
    <property type="term" value="F:oxidoreductase activity"/>
    <property type="evidence" value="ECO:0007669"/>
    <property type="project" value="UniProtKB-KW"/>
</dbReference>
<sequence length="324" mass="35535">MAFPSAIGGRSQYVLAIAGATGGLGLFISKAVLQAPYVSHFSTIRLLTRSTTSAQARELQSLIDRAGGDSPGKLIQVDYDDSKSLGSALRGVDVFVNVFNGDVPQNVNDNIVEALAKNKVQVYIPSEFGLDERLIDVDVEIWRLKKEHVKAAVEKSGGKLKVVLIYTGFFLEGIGLWTGFDVANGVFTSVGSPNFPIAYTARADIASATARLAILSISPSTADSVPTDVRIFGSSPSISQIKDFAEKRYGKKIVLQVEDARSWKKELLESNSNDLLKWVRLFAGEGKFDYTEENHRELVNPRQSFWKWKTVQRHIEEGGIDPLP</sequence>
<keyword evidence="6" id="KW-1185">Reference proteome</keyword>